<evidence type="ECO:0008006" key="5">
    <source>
        <dbReference type="Google" id="ProtNLM"/>
    </source>
</evidence>
<dbReference type="KEGG" id="kal:KALB_8824"/>
<keyword evidence="2" id="KW-1133">Transmembrane helix</keyword>
<dbReference type="RefSeq" id="WP_025361956.1">
    <property type="nucleotide sequence ID" value="NZ_CP007155.1"/>
</dbReference>
<gene>
    <name evidence="3" type="ORF">KALB_8824</name>
</gene>
<proteinExistence type="predicted"/>
<dbReference type="HOGENOM" id="CLU_021353_1_0_11"/>
<dbReference type="AlphaFoldDB" id="W5WN45"/>
<dbReference type="InterPro" id="IPR011009">
    <property type="entry name" value="Kinase-like_dom_sf"/>
</dbReference>
<sequence>MPGGVVGDGRYRLLSYSGVDQRCDAQLWRARDGQLGRDVALTVLVGTQSDAAQAARVRRTLERATHAASYAHPGVSRILDVLSPGSGVSSKEHVLGIVVAEWTNGTDLIDLIADGPLPPATASRLLEPLAAAVEGAHHAGLVLGTEHPQRIRVTPEGQLRLAFPGPRAEAVSRDDVKGLGAILYLLLTGRWALPGGPEGIPVAPIGPNGSVVAPRSLHPVVPHALSTVAVRSLEDTSVGGIRTGAAILQVLDEIAEAEAETGLIPAVPEEPEDDVVWTTRRPVKDKTRSRKLAVGVGVLALATLLVLGWIAMTIIGFFSDSNKNDGSPPLVITQAVVPSSQQGTPSSTGAPAQAGPVKPSSVAVFNVAGDPDSQNKATLATDGDPNTAWRTDRYVSNFPALKPGIGLMLTFAQPVKLAQVTITSPSEGTVVEIRTAATDNPELSQTQVVGNATLGKGETQVPVKMTAPGQRVIVWLTKLTDGGRFYSAQINELKCTAAA</sequence>
<keyword evidence="2" id="KW-0472">Membrane</keyword>
<evidence type="ECO:0000256" key="2">
    <source>
        <dbReference type="SAM" id="Phobius"/>
    </source>
</evidence>
<feature type="transmembrane region" description="Helical" evidence="2">
    <location>
        <begin position="292"/>
        <end position="318"/>
    </location>
</feature>
<dbReference type="STRING" id="1449976.KALB_8824"/>
<dbReference type="PATRIC" id="fig|1449976.3.peg.8862"/>
<dbReference type="Gene3D" id="1.10.510.10">
    <property type="entry name" value="Transferase(Phosphotransferase) domain 1"/>
    <property type="match status" value="1"/>
</dbReference>
<keyword evidence="4" id="KW-1185">Reference proteome</keyword>
<evidence type="ECO:0000313" key="4">
    <source>
        <dbReference type="Proteomes" id="UP000019225"/>
    </source>
</evidence>
<dbReference type="SUPFAM" id="SSF56112">
    <property type="entry name" value="Protein kinase-like (PK-like)"/>
    <property type="match status" value="1"/>
</dbReference>
<dbReference type="CDD" id="cd13973">
    <property type="entry name" value="PK_MviN-like"/>
    <property type="match status" value="1"/>
</dbReference>
<evidence type="ECO:0000313" key="3">
    <source>
        <dbReference type="EMBL" id="AHI02181.1"/>
    </source>
</evidence>
<dbReference type="eggNOG" id="COG0515">
    <property type="taxonomic scope" value="Bacteria"/>
</dbReference>
<organism evidence="3 4">
    <name type="scientific">Kutzneria albida DSM 43870</name>
    <dbReference type="NCBI Taxonomy" id="1449976"/>
    <lineage>
        <taxon>Bacteria</taxon>
        <taxon>Bacillati</taxon>
        <taxon>Actinomycetota</taxon>
        <taxon>Actinomycetes</taxon>
        <taxon>Pseudonocardiales</taxon>
        <taxon>Pseudonocardiaceae</taxon>
        <taxon>Kutzneria</taxon>
    </lineage>
</organism>
<protein>
    <recommendedName>
        <fullName evidence="5">Integral membrane protein MviN</fullName>
    </recommendedName>
</protein>
<evidence type="ECO:0000256" key="1">
    <source>
        <dbReference type="SAM" id="MobiDB-lite"/>
    </source>
</evidence>
<dbReference type="InterPro" id="IPR008979">
    <property type="entry name" value="Galactose-bd-like_sf"/>
</dbReference>
<dbReference type="SUPFAM" id="SSF49785">
    <property type="entry name" value="Galactose-binding domain-like"/>
    <property type="match status" value="1"/>
</dbReference>
<feature type="region of interest" description="Disordered" evidence="1">
    <location>
        <begin position="337"/>
        <end position="357"/>
    </location>
</feature>
<feature type="compositionally biased region" description="Polar residues" evidence="1">
    <location>
        <begin position="337"/>
        <end position="350"/>
    </location>
</feature>
<reference evidence="3 4" key="1">
    <citation type="journal article" date="2014" name="BMC Genomics">
        <title>Complete genome sequence of producer of the glycopeptide antibiotic Aculeximycin Kutzneria albida DSM 43870T, a representative of minor genus of Pseudonocardiaceae.</title>
        <authorList>
            <person name="Rebets Y."/>
            <person name="Tokovenko B."/>
            <person name="Lushchyk I."/>
            <person name="Ruckert C."/>
            <person name="Zaburannyi N."/>
            <person name="Bechthold A."/>
            <person name="Kalinowski J."/>
            <person name="Luzhetskyy A."/>
        </authorList>
    </citation>
    <scope>NUCLEOTIDE SEQUENCE [LARGE SCALE GENOMIC DNA]</scope>
    <source>
        <strain evidence="3">DSM 43870</strain>
    </source>
</reference>
<dbReference type="EMBL" id="CP007155">
    <property type="protein sequence ID" value="AHI02181.1"/>
    <property type="molecule type" value="Genomic_DNA"/>
</dbReference>
<dbReference type="OrthoDB" id="9786339at2"/>
<accession>W5WN45</accession>
<dbReference type="Proteomes" id="UP000019225">
    <property type="component" value="Chromosome"/>
</dbReference>
<keyword evidence="2" id="KW-0812">Transmembrane</keyword>
<dbReference type="Gene3D" id="3.30.200.20">
    <property type="entry name" value="Phosphorylase Kinase, domain 1"/>
    <property type="match status" value="1"/>
</dbReference>
<name>W5WN45_9PSEU</name>